<name>A0A2T5HSQ5_9RHOB</name>
<organism evidence="1 2">
    <name type="scientific">Celeribacter persicus</name>
    <dbReference type="NCBI Taxonomy" id="1651082"/>
    <lineage>
        <taxon>Bacteria</taxon>
        <taxon>Pseudomonadati</taxon>
        <taxon>Pseudomonadota</taxon>
        <taxon>Alphaproteobacteria</taxon>
        <taxon>Rhodobacterales</taxon>
        <taxon>Roseobacteraceae</taxon>
        <taxon>Celeribacter</taxon>
    </lineage>
</organism>
<evidence type="ECO:0000313" key="2">
    <source>
        <dbReference type="Proteomes" id="UP000244077"/>
    </source>
</evidence>
<dbReference type="Pfam" id="PF06041">
    <property type="entry name" value="DUF924"/>
    <property type="match status" value="1"/>
</dbReference>
<dbReference type="Gene3D" id="1.25.40.10">
    <property type="entry name" value="Tetratricopeptide repeat domain"/>
    <property type="match status" value="1"/>
</dbReference>
<keyword evidence="2" id="KW-1185">Reference proteome</keyword>
<evidence type="ECO:0000313" key="1">
    <source>
        <dbReference type="EMBL" id="PTQ74571.1"/>
    </source>
</evidence>
<protein>
    <submittedName>
        <fullName evidence="1">Uncharacterized protein (DUF924 family)</fullName>
    </submittedName>
</protein>
<dbReference type="EMBL" id="QAOH01000004">
    <property type="protein sequence ID" value="PTQ74571.1"/>
    <property type="molecule type" value="Genomic_DNA"/>
</dbReference>
<dbReference type="Gene3D" id="1.20.58.320">
    <property type="entry name" value="TPR-like"/>
    <property type="match status" value="1"/>
</dbReference>
<dbReference type="InterPro" id="IPR011990">
    <property type="entry name" value="TPR-like_helical_dom_sf"/>
</dbReference>
<dbReference type="Proteomes" id="UP000244077">
    <property type="component" value="Unassembled WGS sequence"/>
</dbReference>
<comment type="caution">
    <text evidence="1">The sequence shown here is derived from an EMBL/GenBank/DDBJ whole genome shotgun (WGS) entry which is preliminary data.</text>
</comment>
<dbReference type="InterPro" id="IPR010323">
    <property type="entry name" value="DUF924"/>
</dbReference>
<dbReference type="AlphaFoldDB" id="A0A2T5HSQ5"/>
<accession>A0A2T5HSQ5</accession>
<sequence length="208" mass="23903">MAHSGTEIKGTEIRGEEKTPEQILAFWLDDLTPADWYRVDDALDQRIRDDFLVTWEKAQEGAYSLWLTYPSGALAYIILNDQMSRNMFRGSGKAFASDRMALAAAKAALDKGWDMKIDAPARQFFYLPLMHSECLTDQERCVRLMFERLKGEESNLLHARVHREVIRLFGRFPYRNEALSRASTESELAFMTRGGYPALLREMEPLVA</sequence>
<dbReference type="RefSeq" id="WP_107815918.1">
    <property type="nucleotide sequence ID" value="NZ_QAOH01000004.1"/>
</dbReference>
<gene>
    <name evidence="1" type="ORF">C8N42_104216</name>
</gene>
<proteinExistence type="predicted"/>
<reference evidence="1 2" key="1">
    <citation type="submission" date="2018-04" db="EMBL/GenBank/DDBJ databases">
        <title>Genomic Encyclopedia of Archaeal and Bacterial Type Strains, Phase II (KMG-II): from individual species to whole genera.</title>
        <authorList>
            <person name="Goeker M."/>
        </authorList>
    </citation>
    <scope>NUCLEOTIDE SEQUENCE [LARGE SCALE GENOMIC DNA]</scope>
    <source>
        <strain evidence="1 2">DSM 100434</strain>
    </source>
</reference>
<dbReference type="OrthoDB" id="7593450at2"/>
<dbReference type="SUPFAM" id="SSF48452">
    <property type="entry name" value="TPR-like"/>
    <property type="match status" value="1"/>
</dbReference>